<dbReference type="Proteomes" id="UP000289437">
    <property type="component" value="Unassembled WGS sequence"/>
</dbReference>
<dbReference type="OrthoDB" id="220114at2"/>
<dbReference type="Pfam" id="PF00150">
    <property type="entry name" value="Cellulase"/>
    <property type="match status" value="1"/>
</dbReference>
<reference evidence="6" key="2">
    <citation type="submission" date="2019-02" db="EMBL/GenBank/DDBJ databases">
        <title>Granulicella sibirica sp. nov., a psychrotolerant acidobacterium isolated from an organic soil layer in forested tundra, West Siberia.</title>
        <authorList>
            <person name="Oshkin I.Y."/>
            <person name="Kulichevskaya I.S."/>
            <person name="Rijpstra W.I.C."/>
            <person name="Sinninghe Damste J.S."/>
            <person name="Rakitin A.L."/>
            <person name="Ravin N.V."/>
            <person name="Dedysh S.N."/>
        </authorList>
    </citation>
    <scope>NUCLEOTIDE SEQUENCE [LARGE SCALE GENOMIC DNA]</scope>
    <source>
        <strain evidence="6">AF10</strain>
    </source>
</reference>
<evidence type="ECO:0000313" key="6">
    <source>
        <dbReference type="Proteomes" id="UP000289437"/>
    </source>
</evidence>
<dbReference type="GO" id="GO:0000272">
    <property type="term" value="P:polysaccharide catabolic process"/>
    <property type="evidence" value="ECO:0007669"/>
    <property type="project" value="InterPro"/>
</dbReference>
<proteinExistence type="inferred from homology"/>
<organism evidence="5 6">
    <name type="scientific">Granulicella sibirica</name>
    <dbReference type="NCBI Taxonomy" id="2479048"/>
    <lineage>
        <taxon>Bacteria</taxon>
        <taxon>Pseudomonadati</taxon>
        <taxon>Acidobacteriota</taxon>
        <taxon>Terriglobia</taxon>
        <taxon>Terriglobales</taxon>
        <taxon>Acidobacteriaceae</taxon>
        <taxon>Granulicella</taxon>
    </lineage>
</organism>
<reference evidence="5 6" key="1">
    <citation type="submission" date="2018-11" db="EMBL/GenBank/DDBJ databases">
        <authorList>
            <person name="Mardanov A.V."/>
            <person name="Ravin N.V."/>
            <person name="Dedysh S.N."/>
        </authorList>
    </citation>
    <scope>NUCLEOTIDE SEQUENCE [LARGE SCALE GENOMIC DNA]</scope>
    <source>
        <strain evidence="5 6">AF10</strain>
    </source>
</reference>
<feature type="domain" description="Glycoside hydrolase family 5" evidence="4">
    <location>
        <begin position="38"/>
        <end position="289"/>
    </location>
</feature>
<evidence type="ECO:0000313" key="5">
    <source>
        <dbReference type="EMBL" id="RXH55765.1"/>
    </source>
</evidence>
<accession>A0A4Q0SXB2</accession>
<evidence type="ECO:0000256" key="1">
    <source>
        <dbReference type="ARBA" id="ARBA00022801"/>
    </source>
</evidence>
<evidence type="ECO:0000259" key="4">
    <source>
        <dbReference type="Pfam" id="PF00150"/>
    </source>
</evidence>
<comment type="similarity">
    <text evidence="3">Belongs to the glycosyl hydrolase 5 (cellulase A) family.</text>
</comment>
<dbReference type="GO" id="GO:0004553">
    <property type="term" value="F:hydrolase activity, hydrolyzing O-glycosyl compounds"/>
    <property type="evidence" value="ECO:0007669"/>
    <property type="project" value="InterPro"/>
</dbReference>
<evidence type="ECO:0000256" key="3">
    <source>
        <dbReference type="RuleBase" id="RU361153"/>
    </source>
</evidence>
<dbReference type="EMBL" id="RDSM01000002">
    <property type="protein sequence ID" value="RXH55765.1"/>
    <property type="molecule type" value="Genomic_DNA"/>
</dbReference>
<comment type="caution">
    <text evidence="5">The sequence shown here is derived from an EMBL/GenBank/DDBJ whole genome shotgun (WGS) entry which is preliminary data.</text>
</comment>
<protein>
    <submittedName>
        <fullName evidence="5">Beta-1,4-mannanase</fullName>
    </submittedName>
</protein>
<keyword evidence="6" id="KW-1185">Reference proteome</keyword>
<dbReference type="Gene3D" id="3.20.20.80">
    <property type="entry name" value="Glycosidases"/>
    <property type="match status" value="1"/>
</dbReference>
<keyword evidence="1 3" id="KW-0378">Hydrolase</keyword>
<dbReference type="InterPro" id="IPR001547">
    <property type="entry name" value="Glyco_hydro_5"/>
</dbReference>
<sequence>MPTHPNLYVSGRFLHTRFGTKLILRGIDLPLLDDWNFPGSDYLDAVAQSNANAVRIQWYVDYGQAARPPYSLADLDTFLHRCAAAEMVPILMLADLTCAADTSQLNPLLVAWWTNPDVVAVLQKHARYLIINIANEVGFYHWTGDDPTVLDTWLADYTTAITSIRAAGLNVPLMIDATDCGSSLDIFLTVGAQLIAADPQHNILLSAHAYWAGYDGLSFINQCVTAGLPILFGEMSNIQDGDTDDTYFSLDENRTDPNPPAPNGFTYQALLAAAFHHEIGWLAWSWGPDKNSDRQLSTDGTFPNLTPWGQDFLTNPTYGLATHSHRYKLL</sequence>
<name>A0A4Q0SXB2_9BACT</name>
<keyword evidence="2 3" id="KW-0326">Glycosidase</keyword>
<gene>
    <name evidence="5" type="ORF">GRAN_2622</name>
</gene>
<dbReference type="RefSeq" id="WP_128913358.1">
    <property type="nucleotide sequence ID" value="NZ_RDSM01000002.1"/>
</dbReference>
<dbReference type="AlphaFoldDB" id="A0A4Q0SXB2"/>
<evidence type="ECO:0000256" key="2">
    <source>
        <dbReference type="ARBA" id="ARBA00023295"/>
    </source>
</evidence>
<dbReference type="SUPFAM" id="SSF51445">
    <property type="entry name" value="(Trans)glycosidases"/>
    <property type="match status" value="1"/>
</dbReference>
<dbReference type="InterPro" id="IPR017853">
    <property type="entry name" value="GH"/>
</dbReference>